<dbReference type="InterPro" id="IPR027417">
    <property type="entry name" value="P-loop_NTPase"/>
</dbReference>
<feature type="repeat" description="WD" evidence="3">
    <location>
        <begin position="1117"/>
        <end position="1158"/>
    </location>
</feature>
<accession>A0A2C5WW89</accession>
<evidence type="ECO:0000256" key="4">
    <source>
        <dbReference type="SAM" id="MobiDB-lite"/>
    </source>
</evidence>
<feature type="compositionally biased region" description="Basic and acidic residues" evidence="4">
    <location>
        <begin position="326"/>
        <end position="339"/>
    </location>
</feature>
<dbReference type="Pfam" id="PF17100">
    <property type="entry name" value="NACHT_N"/>
    <property type="match status" value="1"/>
</dbReference>
<dbReference type="SUPFAM" id="SSF52540">
    <property type="entry name" value="P-loop containing nucleoside triphosphate hydrolases"/>
    <property type="match status" value="1"/>
</dbReference>
<dbReference type="Proteomes" id="UP000222788">
    <property type="component" value="Unassembled WGS sequence"/>
</dbReference>
<dbReference type="PANTHER" id="PTHR19879:SF9">
    <property type="entry name" value="TRANSCRIPTION INITIATION FACTOR TFIID SUBUNIT 5"/>
    <property type="match status" value="1"/>
</dbReference>
<gene>
    <name evidence="6" type="primary">HET-E1_31</name>
    <name evidence="6" type="ORF">CFIMG_007562RA00001</name>
</gene>
<feature type="compositionally biased region" description="Low complexity" evidence="4">
    <location>
        <begin position="21"/>
        <end position="57"/>
    </location>
</feature>
<dbReference type="InterPro" id="IPR015943">
    <property type="entry name" value="WD40/YVTN_repeat-like_dom_sf"/>
</dbReference>
<name>A0A2C5WW89_9PEZI</name>
<dbReference type="OrthoDB" id="538223at2759"/>
<feature type="repeat" description="WD" evidence="3">
    <location>
        <begin position="949"/>
        <end position="990"/>
    </location>
</feature>
<dbReference type="CDD" id="cd00200">
    <property type="entry name" value="WD40"/>
    <property type="match status" value="1"/>
</dbReference>
<feature type="region of interest" description="Disordered" evidence="4">
    <location>
        <begin position="319"/>
        <end position="339"/>
    </location>
</feature>
<evidence type="ECO:0000259" key="5">
    <source>
        <dbReference type="PROSITE" id="PS50837"/>
    </source>
</evidence>
<evidence type="ECO:0000256" key="3">
    <source>
        <dbReference type="PROSITE-ProRule" id="PRU00221"/>
    </source>
</evidence>
<dbReference type="PRINTS" id="PR00320">
    <property type="entry name" value="GPROTEINBRPT"/>
</dbReference>
<dbReference type="PROSITE" id="PS50837">
    <property type="entry name" value="NACHT"/>
    <property type="match status" value="1"/>
</dbReference>
<dbReference type="Gene3D" id="2.130.10.10">
    <property type="entry name" value="YVTN repeat-like/Quinoprotein amine dehydrogenase"/>
    <property type="match status" value="4"/>
</dbReference>
<dbReference type="SMART" id="SM00320">
    <property type="entry name" value="WD40"/>
    <property type="match status" value="7"/>
</dbReference>
<dbReference type="InterPro" id="IPR007111">
    <property type="entry name" value="NACHT_NTPase"/>
</dbReference>
<proteinExistence type="predicted"/>
<feature type="region of interest" description="Disordered" evidence="4">
    <location>
        <begin position="1"/>
        <end position="69"/>
    </location>
</feature>
<dbReference type="InterPro" id="IPR020472">
    <property type="entry name" value="WD40_PAC1"/>
</dbReference>
<dbReference type="Gene3D" id="3.40.50.300">
    <property type="entry name" value="P-loop containing nucleotide triphosphate hydrolases"/>
    <property type="match status" value="1"/>
</dbReference>
<evidence type="ECO:0000313" key="7">
    <source>
        <dbReference type="Proteomes" id="UP000222788"/>
    </source>
</evidence>
<dbReference type="PROSITE" id="PS50294">
    <property type="entry name" value="WD_REPEATS_REGION"/>
    <property type="match status" value="7"/>
</dbReference>
<feature type="compositionally biased region" description="Basic residues" evidence="4">
    <location>
        <begin position="7"/>
        <end position="18"/>
    </location>
</feature>
<keyword evidence="1 3" id="KW-0853">WD repeat</keyword>
<evidence type="ECO:0000256" key="2">
    <source>
        <dbReference type="ARBA" id="ARBA00022737"/>
    </source>
</evidence>
<reference evidence="6 7" key="2">
    <citation type="journal article" date="2013" name="IMA Fungus">
        <title>IMA Genome-F 1: Ceratocystis fimbriata: Draft nuclear genome sequence for the plant pathogen, Ceratocystis fimbriata.</title>
        <authorList>
            <person name="Wilken P.M."/>
            <person name="Steenkamp E.T."/>
            <person name="Wingfield M.J."/>
            <person name="de Beer Z.W."/>
            <person name="Wingfield B.D."/>
        </authorList>
    </citation>
    <scope>NUCLEOTIDE SEQUENCE [LARGE SCALE GENOMIC DNA]</scope>
    <source>
        <strain evidence="6 7">CBS 114723</strain>
    </source>
</reference>
<sequence>MGLSRIFKCHFKKAKPSTRKSGSATTSTLPPPTTTQSTPQPAGQSTPQPTGQPLQTASTPQPAKPKPVSLPSLQEKIWQQAYSNLESEEPTLVEAFEKIILSQLHPGTASTASTDRIKVTSLQMKQFVEDWIDRTKKEIALKQRVDNGLQAVNSIRGIIDGAIRVAPEAAVIWVAVSLGIEVLTGPVTEALKNRQGIQYVLGRTEWYWNLAGLLLDENKSNTATVLRDGLEKNIVELFQKLLEYQIRSICLYDRNKVVAAFRDALLIDDWAGKLADIKEAEKSVQGDMDQYNTQDSRMKMNELNHTTSALQKSLGNINAETQSQAEHQKQRQEDDKDKQCLIDLNVTDPQTDKMNIEDKKGGLLKDSYQWILEHKDFQNFKNNAESGVLWIKGDPGKGKTMLLCGIINELELDPLMSPYYFFCQATGGDRLSTATSVLRSLIYQLARRNPQLIKHVRKKYDYVGKQVFQNDTAWHDVRDIATDMLKDPSLKNAILIVDALDECMVDRDYLIDFITESSPAKWIVSSRNWVDIEASPNGTDQKVRIQLELNQDSVSEAVESYIETKVDQLSTEKDYDEATRNGVLEHLKKNSGGTFLWVALVCGELSKPGIQQRHTLRKLVSFPAGLDSLYERMIEQMNMSEDAQMSREILATALVAYRPLTLKELRALVQDLGTLKDKEITEVIASCSSLLSLQHAVVSFVHQSAKDYLLTEGPRKMLLPRGIERQHETVFARSLDLLCEALQRDIYNLQDPGHLIDEVSTPDSDPLAAIQYSCIFWVDHLHDSSATFSSSQNDRISVFFTTKYLYWLEALSLLHSVYIGVKHMGRLEIYLQDKASKNLQDTVKDARRFLLSHTGVIDIAPLQVYVSALIFSPTNSLIRRIFCHEEPSWIDPKPRVKANWDACLQTLEGHSDSVTSVSFSNNGRRLASGSYDTTVRTWDATSGASLQTLEGHSDSVTSVSFSNDGRRLASGSYDTTVRTWDATSGACLQTLEGHRREVTSVMFSSDGWRLASGSIDNTVKIWEAKSGACLHTLEGHSQAVASVVFSNDGQRLATGSDDTTVKIWDVTSGACLQTLEGHGWGVTSVVFSKDGQRLASGSHDTPVRTWDVTSGACLHTLEGHSQAVTSVVFSNDGQRLATGSDDTTVKIWDVTSGACLQTLEGHHREVTSVMFSSDGRRLASGSTDNTVKIWDATSDAYLQTLEGHNKAAASVVSSIHRSPMSSQPSSNHISSLHSKFNNYTLSNDRIWILQDGQRKLWLPPLYRPRRLAVAQTTIGLVLPSNRTIVIGFKSSD</sequence>
<reference evidence="6 7" key="1">
    <citation type="journal article" date="2013" name="Fungal Biol.">
        <title>Analysis of microsatellite markers in the genome of the plant pathogen Ceratocystis fimbriata.</title>
        <authorList>
            <person name="Simpson M.C."/>
            <person name="Wilken P.M."/>
            <person name="Coetzee M.P."/>
            <person name="Wingfield M.J."/>
            <person name="Wingfield B.D."/>
        </authorList>
    </citation>
    <scope>NUCLEOTIDE SEQUENCE [LARGE SCALE GENOMIC DNA]</scope>
    <source>
        <strain evidence="6 7">CBS 114723</strain>
    </source>
</reference>
<dbReference type="Pfam" id="PF24883">
    <property type="entry name" value="NPHP3_N"/>
    <property type="match status" value="1"/>
</dbReference>
<dbReference type="InterPro" id="IPR019775">
    <property type="entry name" value="WD40_repeat_CS"/>
</dbReference>
<feature type="repeat" description="WD" evidence="3">
    <location>
        <begin position="1159"/>
        <end position="1200"/>
    </location>
</feature>
<protein>
    <submittedName>
        <fullName evidence="6">Vegetative incompatibility protein HET-E-1</fullName>
    </submittedName>
</protein>
<organism evidence="6 7">
    <name type="scientific">Ceratocystis fimbriata CBS 114723</name>
    <dbReference type="NCBI Taxonomy" id="1035309"/>
    <lineage>
        <taxon>Eukaryota</taxon>
        <taxon>Fungi</taxon>
        <taxon>Dikarya</taxon>
        <taxon>Ascomycota</taxon>
        <taxon>Pezizomycotina</taxon>
        <taxon>Sordariomycetes</taxon>
        <taxon>Hypocreomycetidae</taxon>
        <taxon>Microascales</taxon>
        <taxon>Ceratocystidaceae</taxon>
        <taxon>Ceratocystis</taxon>
    </lineage>
</organism>
<feature type="repeat" description="WD" evidence="3">
    <location>
        <begin position="991"/>
        <end position="1032"/>
    </location>
</feature>
<dbReference type="EMBL" id="APWK03000158">
    <property type="protein sequence ID" value="PHH49970.1"/>
    <property type="molecule type" value="Genomic_DNA"/>
</dbReference>
<feature type="domain" description="NACHT" evidence="5">
    <location>
        <begin position="387"/>
        <end position="602"/>
    </location>
</feature>
<dbReference type="PANTHER" id="PTHR19879">
    <property type="entry name" value="TRANSCRIPTION INITIATION FACTOR TFIID"/>
    <property type="match status" value="1"/>
</dbReference>
<feature type="repeat" description="WD" evidence="3">
    <location>
        <begin position="1075"/>
        <end position="1116"/>
    </location>
</feature>
<evidence type="ECO:0000313" key="6">
    <source>
        <dbReference type="EMBL" id="PHH49970.1"/>
    </source>
</evidence>
<keyword evidence="2" id="KW-0677">Repeat</keyword>
<dbReference type="InterPro" id="IPR031359">
    <property type="entry name" value="NACHT_N"/>
</dbReference>
<dbReference type="Pfam" id="PF00400">
    <property type="entry name" value="WD40"/>
    <property type="match status" value="7"/>
</dbReference>
<dbReference type="STRING" id="1035309.A0A2C5WW89"/>
<feature type="repeat" description="WD" evidence="3">
    <location>
        <begin position="1033"/>
        <end position="1074"/>
    </location>
</feature>
<dbReference type="PROSITE" id="PS50082">
    <property type="entry name" value="WD_REPEATS_2"/>
    <property type="match status" value="7"/>
</dbReference>
<dbReference type="PROSITE" id="PS00678">
    <property type="entry name" value="WD_REPEATS_1"/>
    <property type="match status" value="6"/>
</dbReference>
<dbReference type="InterPro" id="IPR056884">
    <property type="entry name" value="NPHP3-like_N"/>
</dbReference>
<dbReference type="InterPro" id="IPR001680">
    <property type="entry name" value="WD40_rpt"/>
</dbReference>
<keyword evidence="7" id="KW-1185">Reference proteome</keyword>
<dbReference type="SUPFAM" id="SSF50978">
    <property type="entry name" value="WD40 repeat-like"/>
    <property type="match status" value="1"/>
</dbReference>
<feature type="repeat" description="WD" evidence="3">
    <location>
        <begin position="907"/>
        <end position="948"/>
    </location>
</feature>
<comment type="caution">
    <text evidence="6">The sequence shown here is derived from an EMBL/GenBank/DDBJ whole genome shotgun (WGS) entry which is preliminary data.</text>
</comment>
<dbReference type="InterPro" id="IPR036322">
    <property type="entry name" value="WD40_repeat_dom_sf"/>
</dbReference>
<evidence type="ECO:0000256" key="1">
    <source>
        <dbReference type="ARBA" id="ARBA00022574"/>
    </source>
</evidence>